<proteinExistence type="predicted"/>
<sequence length="170" mass="17908">MAATTKVPLGASTTNRKWYVDLDNSTTGTPSWLALAGITELTPGVEGSLQDDSDFDGEGWGSQVNTMNAWTLEGKVRRGVLPGSTPPVYDPAQEILRLAAAETGLANVVHVRWYEMEPEGPRVEAYEGYAAVTWSEDGGGVDAISIVSFTLTGRGKRAVITHPADAGAGG</sequence>
<dbReference type="EMBL" id="MH153799">
    <property type="protein sequence ID" value="AWN03200.1"/>
    <property type="molecule type" value="Genomic_DNA"/>
</dbReference>
<evidence type="ECO:0000313" key="1">
    <source>
        <dbReference type="EMBL" id="AWN03200.1"/>
    </source>
</evidence>
<dbReference type="RefSeq" id="YP_009801495.1">
    <property type="nucleotide sequence ID" value="NC_047972.1"/>
</dbReference>
<evidence type="ECO:0000313" key="2">
    <source>
        <dbReference type="Proteomes" id="UP000246517"/>
    </source>
</evidence>
<gene>
    <name evidence="1" type="primary">18</name>
    <name evidence="1" type="ORF">PBI_APPA_18</name>
</gene>
<dbReference type="NCBIfam" id="NF047353">
    <property type="entry name" value="tube_lmo2291"/>
    <property type="match status" value="1"/>
</dbReference>
<dbReference type="Proteomes" id="UP000246517">
    <property type="component" value="Segment"/>
</dbReference>
<protein>
    <submittedName>
        <fullName evidence="1">Major tail protein</fullName>
    </submittedName>
</protein>
<dbReference type="GeneID" id="54992012"/>
<name>A0A2U8UHU0_9CAUD</name>
<keyword evidence="2" id="KW-1185">Reference proteome</keyword>
<accession>A0A2U8UHU0</accession>
<dbReference type="KEGG" id="vg:54992012"/>
<organism evidence="1 2">
    <name type="scientific">Microbacterium phage Appa</name>
    <dbReference type="NCBI Taxonomy" id="2182350"/>
    <lineage>
        <taxon>Viruses</taxon>
        <taxon>Duplodnaviria</taxon>
        <taxon>Heunggongvirae</taxon>
        <taxon>Uroviricota</taxon>
        <taxon>Caudoviricetes</taxon>
        <taxon>Appavirus</taxon>
        <taxon>Appavirus appa</taxon>
    </lineage>
</organism>
<reference evidence="1 2" key="1">
    <citation type="submission" date="2018-03" db="EMBL/GenBank/DDBJ databases">
        <authorList>
            <person name="Zack K.M."/>
            <person name="Garlena R.A."/>
            <person name="Russell D.A."/>
            <person name="Pope W.H."/>
            <person name="Jacobs-Sera D."/>
            <person name="Hatfull G.F."/>
        </authorList>
    </citation>
    <scope>NUCLEOTIDE SEQUENCE [LARGE SCALE GENOMIC DNA]</scope>
</reference>